<gene>
    <name evidence="1" type="ORF">BpHYR1_006117</name>
</gene>
<comment type="caution">
    <text evidence="1">The sequence shown here is derived from an EMBL/GenBank/DDBJ whole genome shotgun (WGS) entry which is preliminary data.</text>
</comment>
<dbReference type="Proteomes" id="UP000276133">
    <property type="component" value="Unassembled WGS sequence"/>
</dbReference>
<name>A0A3M7R3U2_BRAPC</name>
<organism evidence="1 2">
    <name type="scientific">Brachionus plicatilis</name>
    <name type="common">Marine rotifer</name>
    <name type="synonym">Brachionus muelleri</name>
    <dbReference type="NCBI Taxonomy" id="10195"/>
    <lineage>
        <taxon>Eukaryota</taxon>
        <taxon>Metazoa</taxon>
        <taxon>Spiralia</taxon>
        <taxon>Gnathifera</taxon>
        <taxon>Rotifera</taxon>
        <taxon>Eurotatoria</taxon>
        <taxon>Monogononta</taxon>
        <taxon>Pseudotrocha</taxon>
        <taxon>Ploima</taxon>
        <taxon>Brachionidae</taxon>
        <taxon>Brachionus</taxon>
    </lineage>
</organism>
<evidence type="ECO:0000313" key="2">
    <source>
        <dbReference type="Proteomes" id="UP000276133"/>
    </source>
</evidence>
<protein>
    <submittedName>
        <fullName evidence="1">Uncharacterized protein</fullName>
    </submittedName>
</protein>
<dbReference type="EMBL" id="REGN01004270">
    <property type="protein sequence ID" value="RNA18277.1"/>
    <property type="molecule type" value="Genomic_DNA"/>
</dbReference>
<reference evidence="1 2" key="1">
    <citation type="journal article" date="2018" name="Sci. Rep.">
        <title>Genomic signatures of local adaptation to the degree of environmental predictability in rotifers.</title>
        <authorList>
            <person name="Franch-Gras L."/>
            <person name="Hahn C."/>
            <person name="Garcia-Roger E.M."/>
            <person name="Carmona M.J."/>
            <person name="Serra M."/>
            <person name="Gomez A."/>
        </authorList>
    </citation>
    <scope>NUCLEOTIDE SEQUENCE [LARGE SCALE GENOMIC DNA]</scope>
    <source>
        <strain evidence="1">HYR1</strain>
    </source>
</reference>
<proteinExistence type="predicted"/>
<keyword evidence="2" id="KW-1185">Reference proteome</keyword>
<accession>A0A3M7R3U2</accession>
<dbReference type="AlphaFoldDB" id="A0A3M7R3U2"/>
<sequence>MSLFLYVTNQSYIFLTNRFQPFSKSNRFHKPVSKSNLFRKPVSYAKEISMCNFNSVGMDIPIQSNHKKQMFKSFAKIDEFTFSLQKLKN</sequence>
<evidence type="ECO:0000313" key="1">
    <source>
        <dbReference type="EMBL" id="RNA18277.1"/>
    </source>
</evidence>